<accession>A0ABT0MF91</accession>
<name>A0ABT0MF91_9GAMM</name>
<evidence type="ECO:0000259" key="1">
    <source>
        <dbReference type="Pfam" id="PF01850"/>
    </source>
</evidence>
<comment type="caution">
    <text evidence="2">The sequence shown here is derived from an EMBL/GenBank/DDBJ whole genome shotgun (WGS) entry which is preliminary data.</text>
</comment>
<dbReference type="Pfam" id="PF01850">
    <property type="entry name" value="PIN"/>
    <property type="match status" value="1"/>
</dbReference>
<reference evidence="2 3" key="1">
    <citation type="submission" date="2022-05" db="EMBL/GenBank/DDBJ databases">
        <title>Luteimonas sp. SX5, whole genome shotgun sequencing project.</title>
        <authorList>
            <person name="Zhao G."/>
            <person name="Shen L."/>
        </authorList>
    </citation>
    <scope>NUCLEOTIDE SEQUENCE [LARGE SCALE GENOMIC DNA]</scope>
    <source>
        <strain evidence="2 3">SX5</strain>
    </source>
</reference>
<gene>
    <name evidence="2" type="ORF">M2650_02555</name>
</gene>
<dbReference type="Proteomes" id="UP001431217">
    <property type="component" value="Unassembled WGS sequence"/>
</dbReference>
<dbReference type="EMBL" id="JAMBEP010000001">
    <property type="protein sequence ID" value="MCL1633528.1"/>
    <property type="molecule type" value="Genomic_DNA"/>
</dbReference>
<proteinExistence type="predicted"/>
<feature type="domain" description="PIN" evidence="1">
    <location>
        <begin position="38"/>
        <end position="139"/>
    </location>
</feature>
<evidence type="ECO:0000313" key="3">
    <source>
        <dbReference type="Proteomes" id="UP001431217"/>
    </source>
</evidence>
<organism evidence="2 3">
    <name type="scientific">Luteimonas galliterrae</name>
    <dbReference type="NCBI Taxonomy" id="2940486"/>
    <lineage>
        <taxon>Bacteria</taxon>
        <taxon>Pseudomonadati</taxon>
        <taxon>Pseudomonadota</taxon>
        <taxon>Gammaproteobacteria</taxon>
        <taxon>Lysobacterales</taxon>
        <taxon>Lysobacteraceae</taxon>
        <taxon>Luteimonas</taxon>
    </lineage>
</organism>
<keyword evidence="3" id="KW-1185">Reference proteome</keyword>
<sequence>MTDKPKIYLDAAPIIDLVKFAVGAGVDQEREQDAWHLQQLLKASREGKIAIFTSSLSVAECTHVGDPAKLEKAKPLFLQLLTSGKGGISLIQPTLSLMEDARTLRWSHGIALKGFDSVHAATAIRFRCNEFLHRDGRFTTNASTFLAMGLRVCAPSDTQLLPDEYRQGSLGIDDGSSLVINSTSTSQETK</sequence>
<dbReference type="InterPro" id="IPR029060">
    <property type="entry name" value="PIN-like_dom_sf"/>
</dbReference>
<protein>
    <submittedName>
        <fullName evidence="2">PIN domain-containing protein</fullName>
    </submittedName>
</protein>
<dbReference type="SUPFAM" id="SSF88723">
    <property type="entry name" value="PIN domain-like"/>
    <property type="match status" value="1"/>
</dbReference>
<dbReference type="RefSeq" id="WP_249470722.1">
    <property type="nucleotide sequence ID" value="NZ_JAMBEP010000001.1"/>
</dbReference>
<dbReference type="InterPro" id="IPR002716">
    <property type="entry name" value="PIN_dom"/>
</dbReference>
<evidence type="ECO:0000313" key="2">
    <source>
        <dbReference type="EMBL" id="MCL1633528.1"/>
    </source>
</evidence>